<dbReference type="GO" id="GO:0004815">
    <property type="term" value="F:aspartate-tRNA ligase activity"/>
    <property type="evidence" value="ECO:0007669"/>
    <property type="project" value="UniProtKB-UniRule"/>
</dbReference>
<evidence type="ECO:0000256" key="6">
    <source>
        <dbReference type="ARBA" id="ARBA00023146"/>
    </source>
</evidence>
<feature type="region of interest" description="Aspartate" evidence="7">
    <location>
        <begin position="197"/>
        <end position="200"/>
    </location>
</feature>
<dbReference type="PANTHER" id="PTHR22594:SF5">
    <property type="entry name" value="ASPARTATE--TRNA LIGASE, MITOCHONDRIAL"/>
    <property type="match status" value="1"/>
</dbReference>
<proteinExistence type="inferred from homology"/>
<organism evidence="9">
    <name type="scientific">Jonesiaceae bacterium BS-20</name>
    <dbReference type="NCBI Taxonomy" id="3120821"/>
    <lineage>
        <taxon>Bacteria</taxon>
        <taxon>Bacillati</taxon>
        <taxon>Actinomycetota</taxon>
        <taxon>Actinomycetes</taxon>
        <taxon>Micrococcales</taxon>
        <taxon>Jonesiaceae</taxon>
    </lineage>
</organism>
<dbReference type="InterPro" id="IPR047089">
    <property type="entry name" value="Asp-tRNA-ligase_1_N"/>
</dbReference>
<dbReference type="PANTHER" id="PTHR22594">
    <property type="entry name" value="ASPARTYL/LYSYL-TRNA SYNTHETASE"/>
    <property type="match status" value="1"/>
</dbReference>
<evidence type="ECO:0000256" key="3">
    <source>
        <dbReference type="ARBA" id="ARBA00022741"/>
    </source>
</evidence>
<dbReference type="InterPro" id="IPR004364">
    <property type="entry name" value="Aa-tRNA-synt_II"/>
</dbReference>
<feature type="binding site" evidence="7">
    <location>
        <begin position="534"/>
        <end position="537"/>
    </location>
    <ligand>
        <name>ATP</name>
        <dbReference type="ChEBI" id="CHEBI:30616"/>
    </ligand>
</feature>
<dbReference type="SUPFAM" id="SSF50249">
    <property type="entry name" value="Nucleic acid-binding proteins"/>
    <property type="match status" value="1"/>
</dbReference>
<dbReference type="EMBL" id="CP146203">
    <property type="protein sequence ID" value="XBH23024.1"/>
    <property type="molecule type" value="Genomic_DNA"/>
</dbReference>
<keyword evidence="2 7" id="KW-0436">Ligase</keyword>
<dbReference type="InterPro" id="IPR004524">
    <property type="entry name" value="Asp-tRNA-ligase_1"/>
</dbReference>
<dbReference type="Pfam" id="PF00152">
    <property type="entry name" value="tRNA-synt_2"/>
    <property type="match status" value="1"/>
</dbReference>
<comment type="catalytic activity">
    <reaction evidence="7">
        <text>tRNA(Asx) + L-aspartate + ATP = L-aspartyl-tRNA(Asx) + AMP + diphosphate</text>
        <dbReference type="Rhea" id="RHEA:18349"/>
        <dbReference type="Rhea" id="RHEA-COMP:9710"/>
        <dbReference type="Rhea" id="RHEA-COMP:9711"/>
        <dbReference type="ChEBI" id="CHEBI:29991"/>
        <dbReference type="ChEBI" id="CHEBI:30616"/>
        <dbReference type="ChEBI" id="CHEBI:33019"/>
        <dbReference type="ChEBI" id="CHEBI:78442"/>
        <dbReference type="ChEBI" id="CHEBI:78516"/>
        <dbReference type="ChEBI" id="CHEBI:456215"/>
        <dbReference type="EC" id="6.1.1.23"/>
    </reaction>
</comment>
<accession>A0AAU7DZ82</accession>
<protein>
    <recommendedName>
        <fullName evidence="7">Aspartate--tRNA(Asp/Asn) ligase</fullName>
        <ecNumber evidence="7">6.1.1.23</ecNumber>
    </recommendedName>
    <alternativeName>
        <fullName evidence="7">Aspartyl-tRNA synthetase</fullName>
        <shortName evidence="7">AspRS</shortName>
    </alternativeName>
    <alternativeName>
        <fullName evidence="7">Non-discriminating aspartyl-tRNA synthetase</fullName>
        <shortName evidence="7">ND-AspRS</shortName>
    </alternativeName>
</protein>
<comment type="function">
    <text evidence="7">Aspartyl-tRNA synthetase with relaxed tRNA specificity since it is able to aspartylate not only its cognate tRNA(Asp) but also tRNA(Asn). Reaction proceeds in two steps: L-aspartate is first activated by ATP to form Asp-AMP and then transferred to the acceptor end of tRNA(Asp/Asn).</text>
</comment>
<dbReference type="PROSITE" id="PS50862">
    <property type="entry name" value="AA_TRNA_LIGASE_II"/>
    <property type="match status" value="1"/>
</dbReference>
<comment type="subcellular location">
    <subcellularLocation>
        <location evidence="7">Cytoplasm</location>
    </subcellularLocation>
</comment>
<dbReference type="SUPFAM" id="SSF55681">
    <property type="entry name" value="Class II aaRS and biotin synthetases"/>
    <property type="match status" value="1"/>
</dbReference>
<evidence type="ECO:0000256" key="2">
    <source>
        <dbReference type="ARBA" id="ARBA00022598"/>
    </source>
</evidence>
<dbReference type="GO" id="GO:0005737">
    <property type="term" value="C:cytoplasm"/>
    <property type="evidence" value="ECO:0007669"/>
    <property type="project" value="UniProtKB-SubCell"/>
</dbReference>
<sequence>MLRTHNAGSLRADHIGQTVTLTGWVDRRRDHGGVAFIDLRDASGIAQVVIRDEEVAHPLRSEFVLQITGVVNARPDGNDNTNLDTGAIEVIADTVVVLNESAALPFQVSTALDGTEQIGEEARLKYRYLDLRRPKPAQTIRLRSKVSQAARRVLEDNDFVEIETPTLTKSTPEGARDFLVPARLAPGSWYALPQSPQLFKQLLMVSGMERYYQIARCYRDEDFRADRQPEFTQLDIEMSFVEQDDVIALAEQLLKAIWKLIGVELEGPIDRITFADSMRLYGSDKPDLRFDLKITELAEYFKDTEFRVFQNEYVGAIVMPGGASQPRRQFDAWQEFAKQRGAKGLAYVTIAEDGALGGPVAKNLTDAERDGLAGITGAKPGDCIFFAAGKTDDCRGLLGAVRNEIGSRAGLIDEDAWAFVWVVDAPLFKPTGQDDDVDLGNSAWTAVHHAFTSPTPQWLNNFEENPGEALAYAYDIVCNGNEIGGGSIRIHRKDVQERVFKVMGIGEEEAQEKFGFLLDAFSFGAPPHGGIAFGWDRIVALLTKAESIRDVIAFPKSGGGFDPLTSAPAPITPQQRKEAGVDFKAKKAVEA</sequence>
<keyword evidence="6 7" id="KW-0030">Aminoacyl-tRNA synthetase</keyword>
<dbReference type="InterPro" id="IPR004115">
    <property type="entry name" value="GAD-like_sf"/>
</dbReference>
<feature type="domain" description="Aminoacyl-transfer RNA synthetases class-II family profile" evidence="8">
    <location>
        <begin position="140"/>
        <end position="563"/>
    </location>
</feature>
<dbReference type="InterPro" id="IPR004365">
    <property type="entry name" value="NA-bd_OB_tRNA"/>
</dbReference>
<dbReference type="Gene3D" id="3.30.1360.30">
    <property type="entry name" value="GAD-like domain"/>
    <property type="match status" value="1"/>
</dbReference>
<dbReference type="InterPro" id="IPR006195">
    <property type="entry name" value="aa-tRNA-synth_II"/>
</dbReference>
<evidence type="ECO:0000256" key="4">
    <source>
        <dbReference type="ARBA" id="ARBA00022840"/>
    </source>
</evidence>
<dbReference type="NCBIfam" id="NF001750">
    <property type="entry name" value="PRK00476.1"/>
    <property type="match status" value="1"/>
</dbReference>
<evidence type="ECO:0000256" key="1">
    <source>
        <dbReference type="ARBA" id="ARBA00006303"/>
    </source>
</evidence>
<dbReference type="InterPro" id="IPR029351">
    <property type="entry name" value="GAD_dom"/>
</dbReference>
<dbReference type="InterPro" id="IPR045864">
    <property type="entry name" value="aa-tRNA-synth_II/BPL/LPL"/>
</dbReference>
<feature type="site" description="Important for tRNA non-discrimination" evidence="7">
    <location>
        <position position="77"/>
    </location>
</feature>
<dbReference type="CDD" id="cd04317">
    <property type="entry name" value="EcAspRS_like_N"/>
    <property type="match status" value="1"/>
</dbReference>
<dbReference type="AlphaFoldDB" id="A0AAU7DZ82"/>
<feature type="binding site" evidence="7">
    <location>
        <begin position="219"/>
        <end position="221"/>
    </location>
    <ligand>
        <name>ATP</name>
        <dbReference type="ChEBI" id="CHEBI:30616"/>
    </ligand>
</feature>
<dbReference type="GO" id="GO:0006422">
    <property type="term" value="P:aspartyl-tRNA aminoacylation"/>
    <property type="evidence" value="ECO:0007669"/>
    <property type="project" value="UniProtKB-UniRule"/>
</dbReference>
<keyword evidence="3 7" id="KW-0547">Nucleotide-binding</keyword>
<feature type="binding site" evidence="7">
    <location>
        <position position="482"/>
    </location>
    <ligand>
        <name>ATP</name>
        <dbReference type="ChEBI" id="CHEBI:30616"/>
    </ligand>
</feature>
<dbReference type="InterPro" id="IPR002312">
    <property type="entry name" value="Asp/Asn-tRNA-synth_IIb"/>
</dbReference>
<dbReference type="PRINTS" id="PR01042">
    <property type="entry name" value="TRNASYNTHASP"/>
</dbReference>
<dbReference type="GO" id="GO:0005524">
    <property type="term" value="F:ATP binding"/>
    <property type="evidence" value="ECO:0007669"/>
    <property type="project" value="UniProtKB-UniRule"/>
</dbReference>
<feature type="binding site" evidence="7">
    <location>
        <position position="448"/>
    </location>
    <ligand>
        <name>L-aspartate</name>
        <dbReference type="ChEBI" id="CHEBI:29991"/>
    </ligand>
</feature>
<dbReference type="Gene3D" id="2.40.50.140">
    <property type="entry name" value="Nucleic acid-binding proteins"/>
    <property type="match status" value="1"/>
</dbReference>
<gene>
    <name evidence="7 9" type="primary">aspS</name>
    <name evidence="9" type="ORF">V5R04_07375</name>
</gene>
<dbReference type="SUPFAM" id="SSF55261">
    <property type="entry name" value="GAD domain-like"/>
    <property type="match status" value="1"/>
</dbReference>
<dbReference type="Pfam" id="PF01336">
    <property type="entry name" value="tRNA_anti-codon"/>
    <property type="match status" value="1"/>
</dbReference>
<reference evidence="9" key="1">
    <citation type="submission" date="2024-02" db="EMBL/GenBank/DDBJ databases">
        <title>Tomenella chthoni gen. nov. sp. nov., a member of the family Jonesiaceae isolated from bat guano.</title>
        <authorList>
            <person name="Miller S.L."/>
            <person name="King J."/>
            <person name="Sankaranarayanan K."/>
            <person name="Lawson P.A."/>
        </authorList>
    </citation>
    <scope>NUCLEOTIDE SEQUENCE</scope>
    <source>
        <strain evidence="9">BS-20</strain>
    </source>
</reference>
<evidence type="ECO:0000256" key="5">
    <source>
        <dbReference type="ARBA" id="ARBA00022917"/>
    </source>
</evidence>
<feature type="site" description="Important for tRNA non-discrimination" evidence="7">
    <location>
        <position position="31"/>
    </location>
</feature>
<feature type="binding site" evidence="7">
    <location>
        <position position="173"/>
    </location>
    <ligand>
        <name>L-aspartate</name>
        <dbReference type="ChEBI" id="CHEBI:29991"/>
    </ligand>
</feature>
<dbReference type="GO" id="GO:0050560">
    <property type="term" value="F:aspartate-tRNA(Asn) ligase activity"/>
    <property type="evidence" value="ECO:0007669"/>
    <property type="project" value="UniProtKB-EC"/>
</dbReference>
<dbReference type="EC" id="6.1.1.23" evidence="7"/>
<dbReference type="InterPro" id="IPR012340">
    <property type="entry name" value="NA-bd_OB-fold"/>
</dbReference>
<dbReference type="Pfam" id="PF02938">
    <property type="entry name" value="GAD"/>
    <property type="match status" value="1"/>
</dbReference>
<evidence type="ECO:0000256" key="7">
    <source>
        <dbReference type="HAMAP-Rule" id="MF_00044"/>
    </source>
</evidence>
<feature type="binding site" evidence="7">
    <location>
        <position position="489"/>
    </location>
    <ligand>
        <name>L-aspartate</name>
        <dbReference type="ChEBI" id="CHEBI:29991"/>
    </ligand>
</feature>
<dbReference type="NCBIfam" id="TIGR00459">
    <property type="entry name" value="aspS_bact"/>
    <property type="match status" value="1"/>
</dbReference>
<comment type="subunit">
    <text evidence="7">Homodimer.</text>
</comment>
<dbReference type="InterPro" id="IPR047090">
    <property type="entry name" value="AspRS_core"/>
</dbReference>
<dbReference type="HAMAP" id="MF_00044">
    <property type="entry name" value="Asp_tRNA_synth_type1"/>
    <property type="match status" value="1"/>
</dbReference>
<dbReference type="CDD" id="cd00777">
    <property type="entry name" value="AspRS_core"/>
    <property type="match status" value="1"/>
</dbReference>
<evidence type="ECO:0000259" key="8">
    <source>
        <dbReference type="PROSITE" id="PS50862"/>
    </source>
</evidence>
<keyword evidence="5 7" id="KW-0648">Protein biosynthesis</keyword>
<comment type="similarity">
    <text evidence="1 7">Belongs to the class-II aminoacyl-tRNA synthetase family. Type 1 subfamily.</text>
</comment>
<keyword evidence="7" id="KW-0963">Cytoplasm</keyword>
<evidence type="ECO:0000313" key="9">
    <source>
        <dbReference type="EMBL" id="XBH23024.1"/>
    </source>
</evidence>
<name>A0AAU7DZ82_9MICO</name>
<dbReference type="Gene3D" id="3.30.930.10">
    <property type="entry name" value="Bira Bifunctional Protein, Domain 2"/>
    <property type="match status" value="1"/>
</dbReference>
<feature type="binding site" evidence="7">
    <location>
        <position position="228"/>
    </location>
    <ligand>
        <name>ATP</name>
        <dbReference type="ChEBI" id="CHEBI:30616"/>
    </ligand>
</feature>
<feature type="binding site" evidence="7">
    <location>
        <position position="219"/>
    </location>
    <ligand>
        <name>L-aspartate</name>
        <dbReference type="ChEBI" id="CHEBI:29991"/>
    </ligand>
</feature>
<dbReference type="GO" id="GO:0003676">
    <property type="term" value="F:nucleic acid binding"/>
    <property type="evidence" value="ECO:0007669"/>
    <property type="project" value="InterPro"/>
</dbReference>
<keyword evidence="4 7" id="KW-0067">ATP-binding</keyword>